<keyword evidence="10" id="KW-0675">Receptor</keyword>
<evidence type="ECO:0000256" key="8">
    <source>
        <dbReference type="ARBA" id="ARBA00023134"/>
    </source>
</evidence>
<keyword evidence="6" id="KW-0256">Endoplasmic reticulum</keyword>
<dbReference type="InterPro" id="IPR027417">
    <property type="entry name" value="P-loop_NTPase"/>
</dbReference>
<evidence type="ECO:0000256" key="11">
    <source>
        <dbReference type="SAM" id="MobiDB-lite"/>
    </source>
</evidence>
<evidence type="ECO:0000256" key="2">
    <source>
        <dbReference type="ARBA" id="ARBA00005619"/>
    </source>
</evidence>
<sequence length="256" mass="28176">MSLSSVLLVTFVAILVATGVLVILQRQSNAVAIPLLGGKATNKQPTYIICGPSNSGKTVLFHHLTQHRFVPTVLSQEPNSTTKFPLPSSGASVQEFKLVEFPGHNKLRSMLYDEIKQSPNIHGLIFCLDSTTDPKQLSESAKFLYNVLVLTERRPGGVDVLVACTKNESFSARQPKKIREVMENEIGVYRSLQSSNVSKNDGDNDGDDDDELDLGDAGAKFQFDQLEANVDFIGGSVLKGKTDQWECWIDERSVNF</sequence>
<name>A0A0H5C2W4_CYBJN</name>
<dbReference type="Pfam" id="PF09439">
    <property type="entry name" value="SRPRB"/>
    <property type="match status" value="1"/>
</dbReference>
<evidence type="ECO:0000256" key="7">
    <source>
        <dbReference type="ARBA" id="ARBA00022989"/>
    </source>
</evidence>
<evidence type="ECO:0000256" key="3">
    <source>
        <dbReference type="ARBA" id="ARBA00020256"/>
    </source>
</evidence>
<proteinExistence type="inferred from homology"/>
<evidence type="ECO:0000313" key="12">
    <source>
        <dbReference type="EMBL" id="CEP21967.1"/>
    </source>
</evidence>
<keyword evidence="5" id="KW-0547">Nucleotide-binding</keyword>
<reference evidence="13" key="1">
    <citation type="journal article" date="2015" name="J. Biotechnol.">
        <title>The structure of the Cyberlindnera jadinii genome and its relation to Candida utilis analyzed by the occurrence of single nucleotide polymorphisms.</title>
        <authorList>
            <person name="Rupp O."/>
            <person name="Brinkrolf K."/>
            <person name="Buerth C."/>
            <person name="Kunigo M."/>
            <person name="Schneider J."/>
            <person name="Jaenicke S."/>
            <person name="Goesmann A."/>
            <person name="Puehler A."/>
            <person name="Jaeger K.-E."/>
            <person name="Ernst J.F."/>
        </authorList>
    </citation>
    <scope>NUCLEOTIDE SEQUENCE [LARGE SCALE GENOMIC DNA]</scope>
    <source>
        <strain evidence="13">ATCC 18201 / CBS 1600 / BCRC 20928 / JCM 3617 / NBRC 0987 / NRRL Y-1542</strain>
    </source>
</reference>
<evidence type="ECO:0000256" key="4">
    <source>
        <dbReference type="ARBA" id="ARBA00022692"/>
    </source>
</evidence>
<keyword evidence="9" id="KW-0472">Membrane</keyword>
<evidence type="ECO:0000313" key="13">
    <source>
        <dbReference type="Proteomes" id="UP000038830"/>
    </source>
</evidence>
<dbReference type="EMBL" id="CDQK01000002">
    <property type="protein sequence ID" value="CEP21967.1"/>
    <property type="molecule type" value="Genomic_DNA"/>
</dbReference>
<dbReference type="CDD" id="cd04105">
    <property type="entry name" value="SR_beta"/>
    <property type="match status" value="1"/>
</dbReference>
<evidence type="ECO:0000256" key="6">
    <source>
        <dbReference type="ARBA" id="ARBA00022824"/>
    </source>
</evidence>
<feature type="compositionally biased region" description="Acidic residues" evidence="11">
    <location>
        <begin position="203"/>
        <end position="214"/>
    </location>
</feature>
<feature type="region of interest" description="Disordered" evidence="11">
    <location>
        <begin position="193"/>
        <end position="214"/>
    </location>
</feature>
<dbReference type="GO" id="GO:0005525">
    <property type="term" value="F:GTP binding"/>
    <property type="evidence" value="ECO:0007669"/>
    <property type="project" value="UniProtKB-KW"/>
</dbReference>
<gene>
    <name evidence="12" type="ORF">BN1211_2193</name>
</gene>
<accession>A0A0H5C2W4</accession>
<keyword evidence="7" id="KW-1133">Transmembrane helix</keyword>
<comment type="similarity">
    <text evidence="2">Belongs to the SRP receptor beta subunit family.</text>
</comment>
<dbReference type="InterPro" id="IPR019009">
    <property type="entry name" value="SRP_receptor_beta_su"/>
</dbReference>
<dbReference type="SUPFAM" id="SSF52540">
    <property type="entry name" value="P-loop containing nucleoside triphosphate hydrolases"/>
    <property type="match status" value="1"/>
</dbReference>
<protein>
    <recommendedName>
        <fullName evidence="3">Signal recognition particle receptor subunit beta</fullName>
    </recommendedName>
</protein>
<evidence type="ECO:0000256" key="1">
    <source>
        <dbReference type="ARBA" id="ARBA00004389"/>
    </source>
</evidence>
<evidence type="ECO:0000256" key="5">
    <source>
        <dbReference type="ARBA" id="ARBA00022741"/>
    </source>
</evidence>
<dbReference type="Gene3D" id="3.40.50.300">
    <property type="entry name" value="P-loop containing nucleotide triphosphate hydrolases"/>
    <property type="match status" value="1"/>
</dbReference>
<evidence type="ECO:0000256" key="9">
    <source>
        <dbReference type="ARBA" id="ARBA00023136"/>
    </source>
</evidence>
<organism evidence="12 13">
    <name type="scientific">Cyberlindnera jadinii (strain ATCC 18201 / CBS 1600 / BCRC 20928 / JCM 3617 / NBRC 0987 / NRRL Y-1542)</name>
    <name type="common">Torula yeast</name>
    <name type="synonym">Candida utilis</name>
    <dbReference type="NCBI Taxonomy" id="983966"/>
    <lineage>
        <taxon>Eukaryota</taxon>
        <taxon>Fungi</taxon>
        <taxon>Dikarya</taxon>
        <taxon>Ascomycota</taxon>
        <taxon>Saccharomycotina</taxon>
        <taxon>Saccharomycetes</taxon>
        <taxon>Phaffomycetales</taxon>
        <taxon>Phaffomycetaceae</taxon>
        <taxon>Cyberlindnera</taxon>
    </lineage>
</organism>
<evidence type="ECO:0000256" key="10">
    <source>
        <dbReference type="ARBA" id="ARBA00023170"/>
    </source>
</evidence>
<dbReference type="Proteomes" id="UP000038830">
    <property type="component" value="Unassembled WGS sequence"/>
</dbReference>
<dbReference type="GO" id="GO:0005789">
    <property type="term" value="C:endoplasmic reticulum membrane"/>
    <property type="evidence" value="ECO:0007669"/>
    <property type="project" value="UniProtKB-SubCell"/>
</dbReference>
<keyword evidence="4" id="KW-0812">Transmembrane</keyword>
<dbReference type="AlphaFoldDB" id="A0A0H5C2W4"/>
<keyword evidence="8" id="KW-0342">GTP-binding</keyword>
<comment type="subcellular location">
    <subcellularLocation>
        <location evidence="1">Endoplasmic reticulum membrane</location>
        <topology evidence="1">Single-pass membrane protein</topology>
    </subcellularLocation>
</comment>